<evidence type="ECO:0000256" key="4">
    <source>
        <dbReference type="ARBA" id="ARBA00023128"/>
    </source>
</evidence>
<evidence type="ECO:0000259" key="7">
    <source>
        <dbReference type="Pfam" id="PF04588"/>
    </source>
</evidence>
<keyword evidence="5 6" id="KW-0472">Membrane</keyword>
<dbReference type="Pfam" id="PF04588">
    <property type="entry name" value="HIG_1_N"/>
    <property type="match status" value="1"/>
</dbReference>
<dbReference type="InterPro" id="IPR050355">
    <property type="entry name" value="RCF1"/>
</dbReference>
<name>A0A843U3Y1_COLES</name>
<keyword evidence="9" id="KW-1185">Reference proteome</keyword>
<evidence type="ECO:0000313" key="8">
    <source>
        <dbReference type="EMBL" id="MQL78231.1"/>
    </source>
</evidence>
<dbReference type="InterPro" id="IPR007667">
    <property type="entry name" value="Hypoxia_induced_domain"/>
</dbReference>
<dbReference type="PANTHER" id="PTHR12297">
    <property type="entry name" value="HYPOXIA-INDUCBILE GENE 1 HIG1 -RELATED"/>
    <property type="match status" value="1"/>
</dbReference>
<evidence type="ECO:0000256" key="3">
    <source>
        <dbReference type="ARBA" id="ARBA00022989"/>
    </source>
</evidence>
<dbReference type="AlphaFoldDB" id="A0A843U3Y1"/>
<gene>
    <name evidence="8" type="ORF">Taro_010627</name>
</gene>
<evidence type="ECO:0000256" key="1">
    <source>
        <dbReference type="ARBA" id="ARBA00004325"/>
    </source>
</evidence>
<sequence length="160" mass="17763">MGEAAAAAAAEPPLLQLDDLFDPKKPAKNPLVPVGPNTYKHLNFALAEEHFSKRALSFVFFIIKDASLLVGQAMLTSLFLDKSWVKQFHSGLLGFYTLCGWCTSYCWRADCRVITFRQGNSHLGQKLMRARVVVLGTTVALTVGSAYYYGENVKRSKKTI</sequence>
<evidence type="ECO:0000313" key="9">
    <source>
        <dbReference type="Proteomes" id="UP000652761"/>
    </source>
</evidence>
<proteinExistence type="predicted"/>
<dbReference type="EMBL" id="NMUH01000388">
    <property type="protein sequence ID" value="MQL78231.1"/>
    <property type="molecule type" value="Genomic_DNA"/>
</dbReference>
<protein>
    <recommendedName>
        <fullName evidence="7">HIG1 domain-containing protein</fullName>
    </recommendedName>
</protein>
<dbReference type="GO" id="GO:0031966">
    <property type="term" value="C:mitochondrial membrane"/>
    <property type="evidence" value="ECO:0007669"/>
    <property type="project" value="UniProtKB-SubCell"/>
</dbReference>
<keyword evidence="3 6" id="KW-1133">Transmembrane helix</keyword>
<comment type="caution">
    <text evidence="8">The sequence shown here is derived from an EMBL/GenBank/DDBJ whole genome shotgun (WGS) entry which is preliminary data.</text>
</comment>
<dbReference type="Proteomes" id="UP000652761">
    <property type="component" value="Unassembled WGS sequence"/>
</dbReference>
<accession>A0A843U3Y1</accession>
<reference evidence="8" key="1">
    <citation type="submission" date="2017-07" db="EMBL/GenBank/DDBJ databases">
        <title>Taro Niue Genome Assembly and Annotation.</title>
        <authorList>
            <person name="Atibalentja N."/>
            <person name="Keating K."/>
            <person name="Fields C.J."/>
        </authorList>
    </citation>
    <scope>NUCLEOTIDE SEQUENCE</scope>
    <source>
        <strain evidence="8">Niue_2</strain>
        <tissue evidence="8">Leaf</tissue>
    </source>
</reference>
<dbReference type="OrthoDB" id="6604018at2759"/>
<keyword evidence="4" id="KW-0496">Mitochondrion</keyword>
<evidence type="ECO:0000256" key="5">
    <source>
        <dbReference type="ARBA" id="ARBA00023136"/>
    </source>
</evidence>
<evidence type="ECO:0000256" key="2">
    <source>
        <dbReference type="ARBA" id="ARBA00022692"/>
    </source>
</evidence>
<comment type="subcellular location">
    <subcellularLocation>
        <location evidence="1">Mitochondrion membrane</location>
    </subcellularLocation>
</comment>
<keyword evidence="2 6" id="KW-0812">Transmembrane</keyword>
<evidence type="ECO:0000256" key="6">
    <source>
        <dbReference type="SAM" id="Phobius"/>
    </source>
</evidence>
<dbReference type="PANTHER" id="PTHR12297:SF3">
    <property type="entry name" value="HIG1 DOMAIN FAMILY MEMBER 1A"/>
    <property type="match status" value="1"/>
</dbReference>
<feature type="transmembrane region" description="Helical" evidence="6">
    <location>
        <begin position="87"/>
        <end position="107"/>
    </location>
</feature>
<organism evidence="8 9">
    <name type="scientific">Colocasia esculenta</name>
    <name type="common">Wild taro</name>
    <name type="synonym">Arum esculentum</name>
    <dbReference type="NCBI Taxonomy" id="4460"/>
    <lineage>
        <taxon>Eukaryota</taxon>
        <taxon>Viridiplantae</taxon>
        <taxon>Streptophyta</taxon>
        <taxon>Embryophyta</taxon>
        <taxon>Tracheophyta</taxon>
        <taxon>Spermatophyta</taxon>
        <taxon>Magnoliopsida</taxon>
        <taxon>Liliopsida</taxon>
        <taxon>Araceae</taxon>
        <taxon>Aroideae</taxon>
        <taxon>Colocasieae</taxon>
        <taxon>Colocasia</taxon>
    </lineage>
</organism>
<feature type="domain" description="HIG1" evidence="7">
    <location>
        <begin position="113"/>
        <end position="144"/>
    </location>
</feature>
<feature type="transmembrane region" description="Helical" evidence="6">
    <location>
        <begin position="55"/>
        <end position="75"/>
    </location>
</feature>
<feature type="transmembrane region" description="Helical" evidence="6">
    <location>
        <begin position="128"/>
        <end position="149"/>
    </location>
</feature>